<dbReference type="InterPro" id="IPR027065">
    <property type="entry name" value="Lon_Prtase"/>
</dbReference>
<dbReference type="RefSeq" id="WP_188588423.1">
    <property type="nucleotide sequence ID" value="NZ_BMGC01000042.1"/>
</dbReference>
<dbReference type="Gene3D" id="2.30.42.10">
    <property type="match status" value="1"/>
</dbReference>
<feature type="active site" evidence="1">
    <location>
        <position position="286"/>
    </location>
</feature>
<evidence type="ECO:0000259" key="3">
    <source>
        <dbReference type="PROSITE" id="PS50106"/>
    </source>
</evidence>
<sequence>MIATSSRRIATLTVTVVLLIVLVIIGAFVKVPYVALGPGPTLNTLGEYNGKPVVAISGIATTPTDGHLNMTTVSVSSDLTLFQALGAWFSGDQSLTPREEVFPPDRTQQQVDQENRAEMGGSQDSATVAALGYLHRTHLVVEVDPKGPAAGTVDSGDQITAVNGTPVSTPAQLRSAVSGLAPGTQVSFDLVRGGAPMTVSVRLGARPDDASRGYLGVTPRLEPDDPNIKIGYNVGNIGGPSAGLMLTLAIIDKLEPQSLTGGRFIAGTGTIDDSGDVGEIGGITHKTVAARRAGAQYFLTPSGNCAEARSDKPSGLTLVKVDTLDDAMGALEDIRTNRPTPHC</sequence>
<evidence type="ECO:0000313" key="6">
    <source>
        <dbReference type="Proteomes" id="UP000621454"/>
    </source>
</evidence>
<dbReference type="GO" id="GO:0004252">
    <property type="term" value="F:serine-type endopeptidase activity"/>
    <property type="evidence" value="ECO:0007669"/>
    <property type="project" value="UniProtKB-UniRule"/>
</dbReference>
<evidence type="ECO:0000313" key="5">
    <source>
        <dbReference type="EMBL" id="GGB45292.1"/>
    </source>
</evidence>
<keyword evidence="2" id="KW-0472">Membrane</keyword>
<dbReference type="EMBL" id="BMGC01000042">
    <property type="protein sequence ID" value="GGB45292.1"/>
    <property type="molecule type" value="Genomic_DNA"/>
</dbReference>
<dbReference type="InterPro" id="IPR020568">
    <property type="entry name" value="Ribosomal_Su5_D2-typ_SF"/>
</dbReference>
<dbReference type="PROSITE" id="PS51786">
    <property type="entry name" value="LON_PROTEOLYTIC"/>
    <property type="match status" value="1"/>
</dbReference>
<dbReference type="InterPro" id="IPR036034">
    <property type="entry name" value="PDZ_sf"/>
</dbReference>
<dbReference type="GO" id="GO:0006508">
    <property type="term" value="P:proteolysis"/>
    <property type="evidence" value="ECO:0007669"/>
    <property type="project" value="UniProtKB-KW"/>
</dbReference>
<dbReference type="PANTHER" id="PTHR10046">
    <property type="entry name" value="ATP DEPENDENT LON PROTEASE FAMILY MEMBER"/>
    <property type="match status" value="1"/>
</dbReference>
<evidence type="ECO:0000256" key="1">
    <source>
        <dbReference type="PROSITE-ProRule" id="PRU01122"/>
    </source>
</evidence>
<dbReference type="InterPro" id="IPR008269">
    <property type="entry name" value="Lon_proteolytic"/>
</dbReference>
<reference evidence="5" key="2">
    <citation type="submission" date="2020-09" db="EMBL/GenBank/DDBJ databases">
        <authorList>
            <person name="Sun Q."/>
            <person name="Zhou Y."/>
        </authorList>
    </citation>
    <scope>NUCLEOTIDE SEQUENCE</scope>
    <source>
        <strain evidence="5">CGMCC 1.12827</strain>
    </source>
</reference>
<keyword evidence="2" id="KW-1133">Transmembrane helix</keyword>
<accession>A0A916TH40</accession>
<keyword evidence="1" id="KW-0378">Hydrolase</keyword>
<comment type="catalytic activity">
    <reaction evidence="1">
        <text>Hydrolysis of proteins in presence of ATP.</text>
        <dbReference type="EC" id="3.4.21.53"/>
    </reaction>
</comment>
<reference evidence="5" key="1">
    <citation type="journal article" date="2014" name="Int. J. Syst. Evol. Microbiol.">
        <title>Complete genome sequence of Corynebacterium casei LMG S-19264T (=DSM 44701T), isolated from a smear-ripened cheese.</title>
        <authorList>
            <consortium name="US DOE Joint Genome Institute (JGI-PGF)"/>
            <person name="Walter F."/>
            <person name="Albersmeier A."/>
            <person name="Kalinowski J."/>
            <person name="Ruckert C."/>
        </authorList>
    </citation>
    <scope>NUCLEOTIDE SEQUENCE</scope>
    <source>
        <strain evidence="5">CGMCC 1.12827</strain>
    </source>
</reference>
<keyword evidence="1" id="KW-0645">Protease</keyword>
<keyword evidence="6" id="KW-1185">Reference proteome</keyword>
<evidence type="ECO:0000256" key="2">
    <source>
        <dbReference type="SAM" id="Phobius"/>
    </source>
</evidence>
<feature type="transmembrane region" description="Helical" evidence="2">
    <location>
        <begin position="9"/>
        <end position="29"/>
    </location>
</feature>
<keyword evidence="1" id="KW-0720">Serine protease</keyword>
<organism evidence="5 6">
    <name type="scientific">Gordonia jinhuaensis</name>
    <dbReference type="NCBI Taxonomy" id="1517702"/>
    <lineage>
        <taxon>Bacteria</taxon>
        <taxon>Bacillati</taxon>
        <taxon>Actinomycetota</taxon>
        <taxon>Actinomycetes</taxon>
        <taxon>Mycobacteriales</taxon>
        <taxon>Gordoniaceae</taxon>
        <taxon>Gordonia</taxon>
    </lineage>
</organism>
<protein>
    <recommendedName>
        <fullName evidence="1">endopeptidase La</fullName>
        <ecNumber evidence="1">3.4.21.53</ecNumber>
    </recommendedName>
</protein>
<evidence type="ECO:0000259" key="4">
    <source>
        <dbReference type="PROSITE" id="PS51786"/>
    </source>
</evidence>
<dbReference type="InterPro" id="IPR001478">
    <property type="entry name" value="PDZ"/>
</dbReference>
<dbReference type="GO" id="GO:0030163">
    <property type="term" value="P:protein catabolic process"/>
    <property type="evidence" value="ECO:0007669"/>
    <property type="project" value="InterPro"/>
</dbReference>
<dbReference type="EC" id="3.4.21.53" evidence="1"/>
<dbReference type="Gene3D" id="3.30.230.10">
    <property type="match status" value="1"/>
</dbReference>
<comment type="similarity">
    <text evidence="1">Belongs to the peptidase S16 family.</text>
</comment>
<dbReference type="GO" id="GO:0005524">
    <property type="term" value="F:ATP binding"/>
    <property type="evidence" value="ECO:0007669"/>
    <property type="project" value="InterPro"/>
</dbReference>
<dbReference type="GO" id="GO:0004176">
    <property type="term" value="F:ATP-dependent peptidase activity"/>
    <property type="evidence" value="ECO:0007669"/>
    <property type="project" value="UniProtKB-UniRule"/>
</dbReference>
<dbReference type="PROSITE" id="PS50106">
    <property type="entry name" value="PDZ"/>
    <property type="match status" value="1"/>
</dbReference>
<feature type="domain" description="Lon proteolytic" evidence="4">
    <location>
        <begin position="233"/>
        <end position="334"/>
    </location>
</feature>
<comment type="caution">
    <text evidence="5">The sequence shown here is derived from an EMBL/GenBank/DDBJ whole genome shotgun (WGS) entry which is preliminary data.</text>
</comment>
<feature type="domain" description="PDZ" evidence="3">
    <location>
        <begin position="116"/>
        <end position="168"/>
    </location>
</feature>
<feature type="active site" evidence="1">
    <location>
        <position position="241"/>
    </location>
</feature>
<dbReference type="Pfam" id="PF05362">
    <property type="entry name" value="Lon_C"/>
    <property type="match status" value="1"/>
</dbReference>
<name>A0A916TH40_9ACTN</name>
<dbReference type="InterPro" id="IPR014721">
    <property type="entry name" value="Ribsml_uS5_D2-typ_fold_subgr"/>
</dbReference>
<dbReference type="Pfam" id="PF13180">
    <property type="entry name" value="PDZ_2"/>
    <property type="match status" value="1"/>
</dbReference>
<dbReference type="Proteomes" id="UP000621454">
    <property type="component" value="Unassembled WGS sequence"/>
</dbReference>
<dbReference type="AlphaFoldDB" id="A0A916TH40"/>
<dbReference type="SMART" id="SM00228">
    <property type="entry name" value="PDZ"/>
    <property type="match status" value="1"/>
</dbReference>
<dbReference type="SUPFAM" id="SSF54211">
    <property type="entry name" value="Ribosomal protein S5 domain 2-like"/>
    <property type="match status" value="1"/>
</dbReference>
<gene>
    <name evidence="5" type="ORF">GCM10011489_35920</name>
</gene>
<dbReference type="SUPFAM" id="SSF50156">
    <property type="entry name" value="PDZ domain-like"/>
    <property type="match status" value="1"/>
</dbReference>
<keyword evidence="2" id="KW-0812">Transmembrane</keyword>
<proteinExistence type="inferred from homology"/>